<dbReference type="Pfam" id="PF00589">
    <property type="entry name" value="Phage_integrase"/>
    <property type="match status" value="1"/>
</dbReference>
<name>A0A5C7S5P9_THASP</name>
<dbReference type="Proteomes" id="UP000321192">
    <property type="component" value="Unassembled WGS sequence"/>
</dbReference>
<keyword evidence="2" id="KW-0175">Coiled coil</keyword>
<dbReference type="GO" id="GO:0015074">
    <property type="term" value="P:DNA integration"/>
    <property type="evidence" value="ECO:0007669"/>
    <property type="project" value="InterPro"/>
</dbReference>
<feature type="coiled-coil region" evidence="2">
    <location>
        <begin position="154"/>
        <end position="181"/>
    </location>
</feature>
<keyword evidence="1" id="KW-0233">DNA recombination</keyword>
<dbReference type="InterPro" id="IPR011010">
    <property type="entry name" value="DNA_brk_join_enz"/>
</dbReference>
<reference evidence="4 5" key="1">
    <citation type="submission" date="2018-09" db="EMBL/GenBank/DDBJ databases">
        <title>Metagenome Assembled Genomes from an Advanced Water Purification Facility.</title>
        <authorList>
            <person name="Stamps B.W."/>
            <person name="Spear J.R."/>
        </authorList>
    </citation>
    <scope>NUCLEOTIDE SEQUENCE [LARGE SCALE GENOMIC DNA]</scope>
    <source>
        <strain evidence="4">Bin_27_1</strain>
    </source>
</reference>
<evidence type="ECO:0000256" key="1">
    <source>
        <dbReference type="ARBA" id="ARBA00023172"/>
    </source>
</evidence>
<protein>
    <recommendedName>
        <fullName evidence="3">Tyr recombinase domain-containing protein</fullName>
    </recommendedName>
</protein>
<proteinExistence type="predicted"/>
<accession>A0A5C7S5P9</accession>
<dbReference type="PROSITE" id="PS51898">
    <property type="entry name" value="TYR_RECOMBINASE"/>
    <property type="match status" value="1"/>
</dbReference>
<dbReference type="GO" id="GO:0006310">
    <property type="term" value="P:DNA recombination"/>
    <property type="evidence" value="ECO:0007669"/>
    <property type="project" value="UniProtKB-KW"/>
</dbReference>
<dbReference type="SUPFAM" id="SSF56349">
    <property type="entry name" value="DNA breaking-rejoining enzymes"/>
    <property type="match status" value="1"/>
</dbReference>
<dbReference type="InterPro" id="IPR013762">
    <property type="entry name" value="Integrase-like_cat_sf"/>
</dbReference>
<evidence type="ECO:0000256" key="2">
    <source>
        <dbReference type="SAM" id="Coils"/>
    </source>
</evidence>
<dbReference type="AlphaFoldDB" id="A0A5C7S5P9"/>
<dbReference type="InterPro" id="IPR002104">
    <property type="entry name" value="Integrase_catalytic"/>
</dbReference>
<comment type="caution">
    <text evidence="4">The sequence shown here is derived from an EMBL/GenBank/DDBJ whole genome shotgun (WGS) entry which is preliminary data.</text>
</comment>
<dbReference type="Gene3D" id="1.10.443.10">
    <property type="entry name" value="Intergrase catalytic core"/>
    <property type="match status" value="1"/>
</dbReference>
<dbReference type="EMBL" id="SSFD01000369">
    <property type="protein sequence ID" value="TXH78970.1"/>
    <property type="molecule type" value="Genomic_DNA"/>
</dbReference>
<dbReference type="RefSeq" id="WP_276662214.1">
    <property type="nucleotide sequence ID" value="NZ_SSFD01000369.1"/>
</dbReference>
<evidence type="ECO:0000313" key="5">
    <source>
        <dbReference type="Proteomes" id="UP000321192"/>
    </source>
</evidence>
<dbReference type="GO" id="GO:0003677">
    <property type="term" value="F:DNA binding"/>
    <property type="evidence" value="ECO:0007669"/>
    <property type="project" value="InterPro"/>
</dbReference>
<feature type="domain" description="Tyr recombinase" evidence="3">
    <location>
        <begin position="147"/>
        <end position="356"/>
    </location>
</feature>
<evidence type="ECO:0000259" key="3">
    <source>
        <dbReference type="PROSITE" id="PS51898"/>
    </source>
</evidence>
<evidence type="ECO:0000313" key="4">
    <source>
        <dbReference type="EMBL" id="TXH78970.1"/>
    </source>
</evidence>
<organism evidence="4 5">
    <name type="scientific">Thauera aminoaromatica</name>
    <dbReference type="NCBI Taxonomy" id="164330"/>
    <lineage>
        <taxon>Bacteria</taxon>
        <taxon>Pseudomonadati</taxon>
        <taxon>Pseudomonadota</taxon>
        <taxon>Betaproteobacteria</taxon>
        <taxon>Rhodocyclales</taxon>
        <taxon>Zoogloeaceae</taxon>
        <taxon>Thauera</taxon>
    </lineage>
</organism>
<gene>
    <name evidence="4" type="ORF">E6Q80_21595</name>
</gene>
<sequence length="356" mass="39384">MEPADTVHRATHAIKRQTFQVDVAPTPDLFDSLERWLSTPELAYASWLHPQPLRVSTKTVYTAMFGRFCQWLSAQGRRLDQLEADDIRRFLDSAGSAPRQRAQSGRQRQQYVRQLERVFAHLGALGYGGNNVGRMAGLERVGQGDDQPGRFLTSAECEALIARLKTRLADLERERKGAEAWIEYRDLALVAVMLGAGLKVRDVVGLTLNCINRGEERIELSRPGCAHRARILAFAVSPIQAWLALQDQIHGNAAASPMRKVFEADRSVGFGRLSKQVTLSASSVHRRTQKLLEEAGITGERACAQTLRNTYAGLLIEGGASDEQLIDYLGLQASISAQRLRASFARAKAPPAQRQG</sequence>